<gene>
    <name evidence="1" type="ORF">SAMN06265376_11230</name>
</gene>
<dbReference type="OrthoDB" id="1447396at2"/>
<accession>A0A239DTQ9</accession>
<proteinExistence type="predicted"/>
<organism evidence="1 2">
    <name type="scientific">Dokdonia pacifica</name>
    <dbReference type="NCBI Taxonomy" id="1627892"/>
    <lineage>
        <taxon>Bacteria</taxon>
        <taxon>Pseudomonadati</taxon>
        <taxon>Bacteroidota</taxon>
        <taxon>Flavobacteriia</taxon>
        <taxon>Flavobacteriales</taxon>
        <taxon>Flavobacteriaceae</taxon>
        <taxon>Dokdonia</taxon>
    </lineage>
</organism>
<name>A0A239DTQ9_9FLAO</name>
<dbReference type="Proteomes" id="UP000198379">
    <property type="component" value="Unassembled WGS sequence"/>
</dbReference>
<sequence length="308" mass="36782">MMKNTIFFTFILTCILCSCETDQDEMILQEDTTTEITPVTEIDPTIITEYHIISNDQTTRVYYFDTHGNIFKYRDAANDFETHFELDDNLKITAIVKKDVSGNTIEVLQDITYDSNGNISQINDRTFFYNTEENTYYEDSEHMQDGVLLNTQEDVFYNTYYYEEGNPMLQYCNMETIVELDPYYFYESCHEDFGWTTGFYNANLTSIFPHYYTYMFDNQRNPLHSNTNLKDIIAFIPELRQEMSQFYMFFSENNRIREYEPGGPPDEWFSDYEFNEYNLPTHRNSSYFYAGEQVGETQVTAMYYYQEE</sequence>
<dbReference type="RefSeq" id="WP_089373887.1">
    <property type="nucleotide sequence ID" value="NZ_BMEP01000011.1"/>
</dbReference>
<dbReference type="AlphaFoldDB" id="A0A239DTQ9"/>
<evidence type="ECO:0000313" key="2">
    <source>
        <dbReference type="Proteomes" id="UP000198379"/>
    </source>
</evidence>
<protein>
    <submittedName>
        <fullName evidence="1">Uncharacterized protein</fullName>
    </submittedName>
</protein>
<keyword evidence="2" id="KW-1185">Reference proteome</keyword>
<dbReference type="PROSITE" id="PS51257">
    <property type="entry name" value="PROKAR_LIPOPROTEIN"/>
    <property type="match status" value="1"/>
</dbReference>
<reference evidence="1 2" key="1">
    <citation type="submission" date="2017-06" db="EMBL/GenBank/DDBJ databases">
        <authorList>
            <person name="Kim H.J."/>
            <person name="Triplett B.A."/>
        </authorList>
    </citation>
    <scope>NUCLEOTIDE SEQUENCE [LARGE SCALE GENOMIC DNA]</scope>
    <source>
        <strain evidence="1 2">DSM 25597</strain>
    </source>
</reference>
<evidence type="ECO:0000313" key="1">
    <source>
        <dbReference type="EMBL" id="SNS35092.1"/>
    </source>
</evidence>
<dbReference type="EMBL" id="FZNY01000012">
    <property type="protein sequence ID" value="SNS35092.1"/>
    <property type="molecule type" value="Genomic_DNA"/>
</dbReference>